<dbReference type="AlphaFoldDB" id="A0A9N8KMV4"/>
<feature type="non-terminal residue" evidence="1">
    <location>
        <position position="1"/>
    </location>
</feature>
<protein>
    <submittedName>
        <fullName evidence="1">Uncharacterized protein</fullName>
    </submittedName>
</protein>
<comment type="caution">
    <text evidence="1">The sequence shown here is derived from an EMBL/GenBank/DDBJ whole genome shotgun (WGS) entry which is preliminary data.</text>
</comment>
<reference evidence="1" key="1">
    <citation type="submission" date="2020-06" db="EMBL/GenBank/DDBJ databases">
        <authorList>
            <person name="Onetto C."/>
        </authorList>
    </citation>
    <scope>NUCLEOTIDE SEQUENCE</scope>
</reference>
<gene>
    <name evidence="1" type="ORF">AWRI4620_LOCUS9244</name>
</gene>
<evidence type="ECO:0000313" key="1">
    <source>
        <dbReference type="EMBL" id="CAD0114989.1"/>
    </source>
</evidence>
<sequence length="300" mass="34221">YNQETHERVVDVANNAFEPIDRVLPWQRLETVLSVYIDMIESEKVVCLHSDVGQPGDAKCMLVNDELQWVYTHDRPDTIFADPVTGVKRNENVMFGPWIVQPYILVNAAEKKTTPSSADNKELLLRERQRQTTKDVESGQVDEALETAGVIARRPQFIFIAPGLQILTAKAFDDQPFKKSPRSTQTNADIQKKMPILLLRDATRLLLPLSVGGEDTWAHTSNGIAIDDKHDDLYQLGENPFVTNLGISLLAVLQTFYAHVRQENWSIDENRVSDVIDKFRKAETEEYCDNMSCQWPGEYW</sequence>
<dbReference type="Proteomes" id="UP000745764">
    <property type="component" value="Unassembled WGS sequence"/>
</dbReference>
<dbReference type="EMBL" id="CAINUL010000018">
    <property type="protein sequence ID" value="CAD0114989.1"/>
    <property type="molecule type" value="Genomic_DNA"/>
</dbReference>
<proteinExistence type="predicted"/>
<dbReference type="OrthoDB" id="444631at2759"/>
<feature type="non-terminal residue" evidence="1">
    <location>
        <position position="300"/>
    </location>
</feature>
<organism evidence="1 2">
    <name type="scientific">Aureobasidium uvarum</name>
    <dbReference type="NCBI Taxonomy" id="2773716"/>
    <lineage>
        <taxon>Eukaryota</taxon>
        <taxon>Fungi</taxon>
        <taxon>Dikarya</taxon>
        <taxon>Ascomycota</taxon>
        <taxon>Pezizomycotina</taxon>
        <taxon>Dothideomycetes</taxon>
        <taxon>Dothideomycetidae</taxon>
        <taxon>Dothideales</taxon>
        <taxon>Saccotheciaceae</taxon>
        <taxon>Aureobasidium</taxon>
    </lineage>
</organism>
<name>A0A9N8KMV4_9PEZI</name>
<keyword evidence="2" id="KW-1185">Reference proteome</keyword>
<evidence type="ECO:0000313" key="2">
    <source>
        <dbReference type="Proteomes" id="UP000745764"/>
    </source>
</evidence>
<accession>A0A9N8KMV4</accession>